<accession>A0A6B9RIV1</accession>
<dbReference type="PROSITE" id="PS51192">
    <property type="entry name" value="HELICASE_ATP_BIND_1"/>
    <property type="match status" value="1"/>
</dbReference>
<dbReference type="AlphaFoldDB" id="A0A6B9RIV1"/>
<dbReference type="InterPro" id="IPR000330">
    <property type="entry name" value="SNF2_N"/>
</dbReference>
<reference evidence="2" key="1">
    <citation type="submission" date="2019-09" db="EMBL/GenBank/DDBJ databases">
        <title>A novel lsa(E) multiresistance gene cluster located into ICE and prophage.</title>
        <authorList>
            <person name="Li D."/>
            <person name="Du X.-d."/>
            <person name="Shang Y."/>
        </authorList>
    </citation>
    <scope>NUCLEOTIDE SEQUENCE</scope>
    <source>
        <strain evidence="2">SC215</strain>
    </source>
</reference>
<feature type="domain" description="Helicase ATP-binding" evidence="1">
    <location>
        <begin position="13"/>
        <end position="179"/>
    </location>
</feature>
<keyword evidence="2" id="KW-0347">Helicase</keyword>
<dbReference type="InterPro" id="IPR014001">
    <property type="entry name" value="Helicase_ATP-bd"/>
</dbReference>
<dbReference type="PANTHER" id="PTHR10799">
    <property type="entry name" value="SNF2/RAD54 HELICASE FAMILY"/>
    <property type="match status" value="1"/>
</dbReference>
<dbReference type="Gene3D" id="3.40.50.300">
    <property type="entry name" value="P-loop containing nucleotide triphosphate hydrolases"/>
    <property type="match status" value="1"/>
</dbReference>
<evidence type="ECO:0000313" key="2">
    <source>
        <dbReference type="EMBL" id="QHI00445.1"/>
    </source>
</evidence>
<dbReference type="InterPro" id="IPR038718">
    <property type="entry name" value="SNF2-like_sf"/>
</dbReference>
<keyword evidence="2" id="KW-0547">Nucleotide-binding</keyword>
<dbReference type="SUPFAM" id="SSF52540">
    <property type="entry name" value="P-loop containing nucleoside triphosphate hydrolases"/>
    <property type="match status" value="2"/>
</dbReference>
<dbReference type="InterPro" id="IPR027417">
    <property type="entry name" value="P-loop_NTPase"/>
</dbReference>
<name>A0A6B9RIV1_STRSU</name>
<keyword evidence="2" id="KW-0378">Hydrolase</keyword>
<organism evidence="2">
    <name type="scientific">Streptococcus suis</name>
    <dbReference type="NCBI Taxonomy" id="1307"/>
    <lineage>
        <taxon>Bacteria</taxon>
        <taxon>Bacillati</taxon>
        <taxon>Bacillota</taxon>
        <taxon>Bacilli</taxon>
        <taxon>Lactobacillales</taxon>
        <taxon>Streptococcaceae</taxon>
        <taxon>Streptococcus</taxon>
    </lineage>
</organism>
<dbReference type="GO" id="GO:0004386">
    <property type="term" value="F:helicase activity"/>
    <property type="evidence" value="ECO:0007669"/>
    <property type="project" value="UniProtKB-KW"/>
</dbReference>
<proteinExistence type="predicted"/>
<dbReference type="Pfam" id="PF00176">
    <property type="entry name" value="SNF2-rel_dom"/>
    <property type="match status" value="1"/>
</dbReference>
<dbReference type="EMBL" id="MN437485">
    <property type="protein sequence ID" value="QHI00445.1"/>
    <property type="molecule type" value="Genomic_DNA"/>
</dbReference>
<sequence length="458" mass="52288">MKLTLHNYQVVAKDFIIGHPNAAVILDMGMGKTATTLSAVNELMFDRFEVTKVLVIAPLRVANTVWSDEIEQWAELRHLRYSKIVGTPKQRKVALQKDADIYIVNRENLPWLVEQCSPYFKWDMVVIDELSSFKSWQSKRFKAFMAMRPYMKRIVGLTGTPSSNGLMDLFAEFKVIDGGERLGRFIGEFRSRYFEEGRRNGNIVYEYIPMDYAECQIQDKISDITISMKALDYLDMPDLISTKKLVRMSEKEKEKYSQFKKEYVMSELDGLEVTAANAASLTNKLVQLSNGAVYSDDHTVVPLHEQKLDALEDILESANGEPVLVAYWFKHDLARIMGRLEKLKVKSRVLKTEEDIREWNKGNVPVGLLHPASAGHGLNLQKGSHHLVWFGLTWSLELYQQTNARLWRQGQEAETVVIQHIVTEGTIDEEILKALENKDAQQERLIEAVKAQVGGTDG</sequence>
<evidence type="ECO:0000259" key="1">
    <source>
        <dbReference type="PROSITE" id="PS51192"/>
    </source>
</evidence>
<keyword evidence="2" id="KW-0067">ATP-binding</keyword>
<protein>
    <submittedName>
        <fullName evidence="2">DEAD/DEAH box helicase</fullName>
    </submittedName>
</protein>
<dbReference type="Gene3D" id="3.40.50.10810">
    <property type="entry name" value="Tandem AAA-ATPase domain"/>
    <property type="match status" value="1"/>
</dbReference>
<dbReference type="GO" id="GO:0005524">
    <property type="term" value="F:ATP binding"/>
    <property type="evidence" value="ECO:0007669"/>
    <property type="project" value="InterPro"/>
</dbReference>
<dbReference type="SMART" id="SM00487">
    <property type="entry name" value="DEXDc"/>
    <property type="match status" value="1"/>
</dbReference>